<dbReference type="RefSeq" id="WP_277563842.1">
    <property type="nucleotide sequence ID" value="NZ_JAPDHZ010000002.1"/>
</dbReference>
<protein>
    <submittedName>
        <fullName evidence="1">Uncharacterized protein</fullName>
    </submittedName>
</protein>
<dbReference type="AlphaFoldDB" id="A0A9X4KDD0"/>
<accession>A0A9X4KDD0</accession>
<comment type="caution">
    <text evidence="1">The sequence shown here is derived from an EMBL/GenBank/DDBJ whole genome shotgun (WGS) entry which is preliminary data.</text>
</comment>
<gene>
    <name evidence="1" type="ORF">OMP38_03130</name>
</gene>
<dbReference type="EMBL" id="JAPDHZ010000002">
    <property type="protein sequence ID" value="MDG0789956.1"/>
    <property type="molecule type" value="Genomic_DNA"/>
</dbReference>
<organism evidence="1 2">
    <name type="scientific">Cohnella ginsengisoli</name>
    <dbReference type="NCBI Taxonomy" id="425004"/>
    <lineage>
        <taxon>Bacteria</taxon>
        <taxon>Bacillati</taxon>
        <taxon>Bacillota</taxon>
        <taxon>Bacilli</taxon>
        <taxon>Bacillales</taxon>
        <taxon>Paenibacillaceae</taxon>
        <taxon>Cohnella</taxon>
    </lineage>
</organism>
<keyword evidence="2" id="KW-1185">Reference proteome</keyword>
<name>A0A9X4KDD0_9BACL</name>
<dbReference type="Proteomes" id="UP001153387">
    <property type="component" value="Unassembled WGS sequence"/>
</dbReference>
<reference evidence="1 2" key="1">
    <citation type="submission" date="2022-10" db="EMBL/GenBank/DDBJ databases">
        <title>Comparative genomic analysis of Cohnella hashimotonis sp. nov., isolated from the International Space Station.</title>
        <authorList>
            <person name="Simpson A."/>
            <person name="Venkateswaran K."/>
        </authorList>
    </citation>
    <scope>NUCLEOTIDE SEQUENCE [LARGE SCALE GENOMIC DNA]</scope>
    <source>
        <strain evidence="1 2">DSM 18997</strain>
    </source>
</reference>
<sequence length="184" mass="21050">MEQLTENVLNEDKLEQAYEQLFIKREKLVSILPEGKYSEVLLGQSEIIGNIDGFATEAEKITVYLETASQLGIFGLNNLEDLKLLLVYLSLLNKSVTPTVEWFDENKFEEVHKQAVAIKTKFDEIGLIRLNLLSKYKSSFIEINAEKALVELEVKEGLLGSFNRNQDTVHNLLYDQKNQSHDDL</sequence>
<evidence type="ECO:0000313" key="2">
    <source>
        <dbReference type="Proteomes" id="UP001153387"/>
    </source>
</evidence>
<evidence type="ECO:0000313" key="1">
    <source>
        <dbReference type="EMBL" id="MDG0789956.1"/>
    </source>
</evidence>
<proteinExistence type="predicted"/>